<evidence type="ECO:0000256" key="13">
    <source>
        <dbReference type="ARBA" id="ARBA00022993"/>
    </source>
</evidence>
<evidence type="ECO:0000256" key="1">
    <source>
        <dbReference type="ARBA" id="ARBA00001206"/>
    </source>
</evidence>
<organism evidence="17 18">
    <name type="scientific">Alkalispirillum mobile</name>
    <dbReference type="NCBI Taxonomy" id="85925"/>
    <lineage>
        <taxon>Bacteria</taxon>
        <taxon>Pseudomonadati</taxon>
        <taxon>Pseudomonadota</taxon>
        <taxon>Gammaproteobacteria</taxon>
        <taxon>Chromatiales</taxon>
        <taxon>Ectothiorhodospiraceae</taxon>
        <taxon>Alkalispirillum</taxon>
    </lineage>
</organism>
<protein>
    <recommendedName>
        <fullName evidence="15 16">Type III pantothenate kinase</fullName>
        <ecNumber evidence="6 16">2.7.1.33</ecNumber>
    </recommendedName>
    <alternativeName>
        <fullName evidence="16">PanK-III</fullName>
    </alternativeName>
    <alternativeName>
        <fullName evidence="16">Pantothenic acid kinase</fullName>
    </alternativeName>
</protein>
<dbReference type="AlphaFoldDB" id="A0A498CG47"/>
<keyword evidence="16" id="KW-0479">Metal-binding</keyword>
<dbReference type="Proteomes" id="UP000275461">
    <property type="component" value="Unassembled WGS sequence"/>
</dbReference>
<comment type="similarity">
    <text evidence="14 16">Belongs to the type III pantothenate kinase family.</text>
</comment>
<dbReference type="InterPro" id="IPR043129">
    <property type="entry name" value="ATPase_NBD"/>
</dbReference>
<dbReference type="SUPFAM" id="SSF53067">
    <property type="entry name" value="Actin-like ATPase domain"/>
    <property type="match status" value="2"/>
</dbReference>
<evidence type="ECO:0000256" key="5">
    <source>
        <dbReference type="ARBA" id="ARBA00011738"/>
    </source>
</evidence>
<dbReference type="GO" id="GO:0015937">
    <property type="term" value="P:coenzyme A biosynthetic process"/>
    <property type="evidence" value="ECO:0007669"/>
    <property type="project" value="UniProtKB-UniRule"/>
</dbReference>
<evidence type="ECO:0000256" key="14">
    <source>
        <dbReference type="ARBA" id="ARBA00038036"/>
    </source>
</evidence>
<evidence type="ECO:0000256" key="6">
    <source>
        <dbReference type="ARBA" id="ARBA00012102"/>
    </source>
</evidence>
<dbReference type="CDD" id="cd24015">
    <property type="entry name" value="ASKHA_NBD_PanK-III"/>
    <property type="match status" value="1"/>
</dbReference>
<dbReference type="PANTHER" id="PTHR34265:SF1">
    <property type="entry name" value="TYPE III PANTOTHENATE KINASE"/>
    <property type="match status" value="1"/>
</dbReference>
<keyword evidence="18" id="KW-1185">Reference proteome</keyword>
<reference evidence="17 18" key="1">
    <citation type="submission" date="2018-10" db="EMBL/GenBank/DDBJ databases">
        <title>Genomic Encyclopedia of Type Strains, Phase IV (KMG-IV): sequencing the most valuable type-strain genomes for metagenomic binning, comparative biology and taxonomic classification.</title>
        <authorList>
            <person name="Goeker M."/>
        </authorList>
    </citation>
    <scope>NUCLEOTIDE SEQUENCE [LARGE SCALE GENOMIC DNA]</scope>
    <source>
        <strain evidence="17 18">DSM 12769</strain>
    </source>
</reference>
<feature type="binding site" evidence="16">
    <location>
        <position position="128"/>
    </location>
    <ligand>
        <name>ATP</name>
        <dbReference type="ChEBI" id="CHEBI:30616"/>
    </ligand>
</feature>
<feature type="binding site" evidence="16">
    <location>
        <position position="179"/>
    </location>
    <ligand>
        <name>substrate</name>
    </ligand>
</feature>
<comment type="caution">
    <text evidence="17">The sequence shown here is derived from an EMBL/GenBank/DDBJ whole genome shotgun (WGS) entry which is preliminary data.</text>
</comment>
<keyword evidence="9 16" id="KW-0547">Nucleotide-binding</keyword>
<feature type="binding site" evidence="16">
    <location>
        <begin position="8"/>
        <end position="15"/>
    </location>
    <ligand>
        <name>ATP</name>
        <dbReference type="ChEBI" id="CHEBI:30616"/>
    </ligand>
</feature>
<evidence type="ECO:0000256" key="15">
    <source>
        <dbReference type="ARBA" id="ARBA00040883"/>
    </source>
</evidence>
<dbReference type="GO" id="GO:0005737">
    <property type="term" value="C:cytoplasm"/>
    <property type="evidence" value="ECO:0007669"/>
    <property type="project" value="UniProtKB-SubCell"/>
</dbReference>
<evidence type="ECO:0000256" key="8">
    <source>
        <dbReference type="ARBA" id="ARBA00022679"/>
    </source>
</evidence>
<dbReference type="RefSeq" id="WP_170153611.1">
    <property type="nucleotide sequence ID" value="NZ_RCDA01000001.1"/>
</dbReference>
<evidence type="ECO:0000256" key="3">
    <source>
        <dbReference type="ARBA" id="ARBA00004496"/>
    </source>
</evidence>
<keyword evidence="7 16" id="KW-0963">Cytoplasm</keyword>
<name>A0A498CG47_9GAMM</name>
<dbReference type="Gene3D" id="3.30.420.40">
    <property type="match status" value="2"/>
</dbReference>
<feature type="binding site" evidence="16">
    <location>
        <position position="125"/>
    </location>
    <ligand>
        <name>K(+)</name>
        <dbReference type="ChEBI" id="CHEBI:29103"/>
    </ligand>
</feature>
<evidence type="ECO:0000256" key="4">
    <source>
        <dbReference type="ARBA" id="ARBA00005225"/>
    </source>
</evidence>
<accession>A0A498CG47</accession>
<sequence length="249" mass="26361">MAEWLVFDAGNSRLKFGWWDGVRINRLGAVPWGSRWQEALDPAVGDEMAPGAVVIGGVSDPETLSVLGRIAKDRWGLEPLQVCTTVHACGVRNPYPEPAQLGVDRWAAVIAASWRAREQWHLVVDAGTAVTVDLVAPDGDFRGGAIFPGAGVLSDSLNRRTAGLPHLAPEFLPVPTQSTPDAIRAGIAHGLVGAILHLERSMLEEGGSVPCRWLTGGDAKLLAGHLPGDHQHAPGLVLEGLARIAEEAG</sequence>
<dbReference type="PANTHER" id="PTHR34265">
    <property type="entry name" value="TYPE III PANTOTHENATE KINASE"/>
    <property type="match status" value="1"/>
</dbReference>
<dbReference type="InterPro" id="IPR004619">
    <property type="entry name" value="Type_III_PanK"/>
</dbReference>
<keyword evidence="12 16" id="KW-0630">Potassium</keyword>
<comment type="cofactor">
    <cofactor evidence="16">
        <name>NH4(+)</name>
        <dbReference type="ChEBI" id="CHEBI:28938"/>
    </cofactor>
    <cofactor evidence="16">
        <name>K(+)</name>
        <dbReference type="ChEBI" id="CHEBI:29103"/>
    </cofactor>
    <text evidence="16">A monovalent cation. Ammonium or potassium.</text>
</comment>
<keyword evidence="11 16" id="KW-0067">ATP-binding</keyword>
<evidence type="ECO:0000256" key="2">
    <source>
        <dbReference type="ARBA" id="ARBA00001958"/>
    </source>
</evidence>
<comment type="catalytic activity">
    <reaction evidence="1 16">
        <text>(R)-pantothenate + ATP = (R)-4'-phosphopantothenate + ADP + H(+)</text>
        <dbReference type="Rhea" id="RHEA:16373"/>
        <dbReference type="ChEBI" id="CHEBI:10986"/>
        <dbReference type="ChEBI" id="CHEBI:15378"/>
        <dbReference type="ChEBI" id="CHEBI:29032"/>
        <dbReference type="ChEBI" id="CHEBI:30616"/>
        <dbReference type="ChEBI" id="CHEBI:456216"/>
        <dbReference type="EC" id="2.7.1.33"/>
    </reaction>
</comment>
<dbReference type="Pfam" id="PF03309">
    <property type="entry name" value="Pan_kinase"/>
    <property type="match status" value="1"/>
</dbReference>
<evidence type="ECO:0000256" key="10">
    <source>
        <dbReference type="ARBA" id="ARBA00022777"/>
    </source>
</evidence>
<evidence type="ECO:0000256" key="16">
    <source>
        <dbReference type="HAMAP-Rule" id="MF_01274"/>
    </source>
</evidence>
<comment type="pathway">
    <text evidence="4 16">Cofactor biosynthesis; coenzyme A biosynthesis; CoA from (R)-pantothenate: step 1/5.</text>
</comment>
<proteinExistence type="inferred from homology"/>
<evidence type="ECO:0000256" key="12">
    <source>
        <dbReference type="ARBA" id="ARBA00022958"/>
    </source>
</evidence>
<dbReference type="EMBL" id="RCDA01000001">
    <property type="protein sequence ID" value="RLK51301.1"/>
    <property type="molecule type" value="Genomic_DNA"/>
</dbReference>
<feature type="active site" description="Proton acceptor" evidence="16">
    <location>
        <position position="104"/>
    </location>
</feature>
<evidence type="ECO:0000256" key="9">
    <source>
        <dbReference type="ARBA" id="ARBA00022741"/>
    </source>
</evidence>
<feature type="binding site" evidence="16">
    <location>
        <position position="95"/>
    </location>
    <ligand>
        <name>substrate</name>
    </ligand>
</feature>
<feature type="binding site" evidence="16">
    <location>
        <begin position="102"/>
        <end position="105"/>
    </location>
    <ligand>
        <name>substrate</name>
    </ligand>
</feature>
<gene>
    <name evidence="16" type="primary">coaX</name>
    <name evidence="17" type="ORF">DFR31_1232</name>
</gene>
<dbReference type="NCBIfam" id="TIGR00671">
    <property type="entry name" value="baf"/>
    <property type="match status" value="1"/>
</dbReference>
<evidence type="ECO:0000313" key="18">
    <source>
        <dbReference type="Proteomes" id="UP000275461"/>
    </source>
</evidence>
<dbReference type="GO" id="GO:0046872">
    <property type="term" value="F:metal ion binding"/>
    <property type="evidence" value="ECO:0007669"/>
    <property type="project" value="UniProtKB-KW"/>
</dbReference>
<keyword evidence="8 16" id="KW-0808">Transferase</keyword>
<comment type="subunit">
    <text evidence="5 16">Homodimer.</text>
</comment>
<dbReference type="GO" id="GO:0004594">
    <property type="term" value="F:pantothenate kinase activity"/>
    <property type="evidence" value="ECO:0007669"/>
    <property type="project" value="UniProtKB-UniRule"/>
</dbReference>
<dbReference type="HAMAP" id="MF_01274">
    <property type="entry name" value="Pantothen_kinase_3"/>
    <property type="match status" value="1"/>
</dbReference>
<evidence type="ECO:0000256" key="7">
    <source>
        <dbReference type="ARBA" id="ARBA00022490"/>
    </source>
</evidence>
<keyword evidence="13 16" id="KW-0173">Coenzyme A biosynthesis</keyword>
<keyword evidence="10 16" id="KW-0418">Kinase</keyword>
<evidence type="ECO:0000256" key="11">
    <source>
        <dbReference type="ARBA" id="ARBA00022840"/>
    </source>
</evidence>
<comment type="cofactor">
    <cofactor evidence="2">
        <name>K(+)</name>
        <dbReference type="ChEBI" id="CHEBI:29103"/>
    </cofactor>
</comment>
<dbReference type="GO" id="GO:0005524">
    <property type="term" value="F:ATP binding"/>
    <property type="evidence" value="ECO:0007669"/>
    <property type="project" value="UniProtKB-UniRule"/>
</dbReference>
<dbReference type="UniPathway" id="UPA00241">
    <property type="reaction ID" value="UER00352"/>
</dbReference>
<evidence type="ECO:0000313" key="17">
    <source>
        <dbReference type="EMBL" id="RLK51301.1"/>
    </source>
</evidence>
<comment type="function">
    <text evidence="16">Catalyzes the phosphorylation of pantothenate (Pan), the first step in CoA biosynthesis.</text>
</comment>
<dbReference type="EC" id="2.7.1.33" evidence="6 16"/>
<comment type="subcellular location">
    <subcellularLocation>
        <location evidence="3 16">Cytoplasm</location>
    </subcellularLocation>
</comment>